<evidence type="ECO:0000313" key="3">
    <source>
        <dbReference type="Proteomes" id="UP000064967"/>
    </source>
</evidence>
<evidence type="ECO:0000313" key="2">
    <source>
        <dbReference type="EMBL" id="AKV02541.1"/>
    </source>
</evidence>
<organism evidence="2 3">
    <name type="scientific">Labilithrix luteola</name>
    <dbReference type="NCBI Taxonomy" id="1391654"/>
    <lineage>
        <taxon>Bacteria</taxon>
        <taxon>Pseudomonadati</taxon>
        <taxon>Myxococcota</taxon>
        <taxon>Polyangia</taxon>
        <taxon>Polyangiales</taxon>
        <taxon>Labilitrichaceae</taxon>
        <taxon>Labilithrix</taxon>
    </lineage>
</organism>
<name>A0A0K1Q9S2_9BACT</name>
<evidence type="ECO:0000256" key="1">
    <source>
        <dbReference type="SAM" id="MobiDB-lite"/>
    </source>
</evidence>
<proteinExistence type="predicted"/>
<sequence>MAFSQVRSRSAAACWIFVFVGARVERGLEEDEDPARDEPAEGALSPGARARKL</sequence>
<dbReference type="STRING" id="1391654.AKJ09_09204"/>
<dbReference type="KEGG" id="llu:AKJ09_09204"/>
<dbReference type="EMBL" id="CP012333">
    <property type="protein sequence ID" value="AKV02541.1"/>
    <property type="molecule type" value="Genomic_DNA"/>
</dbReference>
<protein>
    <submittedName>
        <fullName evidence="2">Uncharacterized protein</fullName>
    </submittedName>
</protein>
<dbReference type="Proteomes" id="UP000064967">
    <property type="component" value="Chromosome"/>
</dbReference>
<gene>
    <name evidence="2" type="ORF">AKJ09_09204</name>
</gene>
<keyword evidence="3" id="KW-1185">Reference proteome</keyword>
<feature type="region of interest" description="Disordered" evidence="1">
    <location>
        <begin position="28"/>
        <end position="53"/>
    </location>
</feature>
<accession>A0A0K1Q9S2</accession>
<reference evidence="2 3" key="1">
    <citation type="submission" date="2015-08" db="EMBL/GenBank/DDBJ databases">
        <authorList>
            <person name="Babu N.S."/>
            <person name="Beckwith C.J."/>
            <person name="Beseler K.G."/>
            <person name="Brison A."/>
            <person name="Carone J.V."/>
            <person name="Caskin T.P."/>
            <person name="Diamond M."/>
            <person name="Durham M.E."/>
            <person name="Foxe J.M."/>
            <person name="Go M."/>
            <person name="Henderson B.A."/>
            <person name="Jones I.B."/>
            <person name="McGettigan J.A."/>
            <person name="Micheletti S.J."/>
            <person name="Nasrallah M.E."/>
            <person name="Ortiz D."/>
            <person name="Piller C.R."/>
            <person name="Privatt S.R."/>
            <person name="Schneider S.L."/>
            <person name="Sharp S."/>
            <person name="Smith T.C."/>
            <person name="Stanton J.D."/>
            <person name="Ullery H.E."/>
            <person name="Wilson R.J."/>
            <person name="Serrano M.G."/>
            <person name="Buck G."/>
            <person name="Lee V."/>
            <person name="Wang Y."/>
            <person name="Carvalho R."/>
            <person name="Voegtly L."/>
            <person name="Shi R."/>
            <person name="Duckworth R."/>
            <person name="Johnson A."/>
            <person name="Loviza R."/>
            <person name="Walstead R."/>
            <person name="Shah Z."/>
            <person name="Kiflezghi M."/>
            <person name="Wade K."/>
            <person name="Ball S.L."/>
            <person name="Bradley K.W."/>
            <person name="Asai D.J."/>
            <person name="Bowman C.A."/>
            <person name="Russell D.A."/>
            <person name="Pope W.H."/>
            <person name="Jacobs-Sera D."/>
            <person name="Hendrix R.W."/>
            <person name="Hatfull G.F."/>
        </authorList>
    </citation>
    <scope>NUCLEOTIDE SEQUENCE [LARGE SCALE GENOMIC DNA]</scope>
    <source>
        <strain evidence="2 3">DSM 27648</strain>
    </source>
</reference>
<dbReference type="AlphaFoldDB" id="A0A0K1Q9S2"/>